<comment type="similarity">
    <text evidence="1 6 7">Belongs to the acetokinase family.</text>
</comment>
<comment type="subcellular location">
    <subcellularLocation>
        <location evidence="6">Cytoplasm</location>
    </subcellularLocation>
</comment>
<dbReference type="PANTHER" id="PTHR21060:SF15">
    <property type="entry name" value="ACETATE KINASE-RELATED"/>
    <property type="match status" value="1"/>
</dbReference>
<dbReference type="PIRSF" id="PIRSF000722">
    <property type="entry name" value="Acetate_prop_kin"/>
    <property type="match status" value="1"/>
</dbReference>
<feature type="binding site" evidence="6">
    <location>
        <begin position="331"/>
        <end position="335"/>
    </location>
    <ligand>
        <name>ATP</name>
        <dbReference type="ChEBI" id="CHEBI:30616"/>
    </ligand>
</feature>
<comment type="cofactor">
    <cofactor evidence="6">
        <name>Mg(2+)</name>
        <dbReference type="ChEBI" id="CHEBI:18420"/>
    </cofactor>
    <cofactor evidence="6">
        <name>Mn(2+)</name>
        <dbReference type="ChEBI" id="CHEBI:29035"/>
    </cofactor>
    <text evidence="6">Mg(2+). Can also accept Mn(2+).</text>
</comment>
<evidence type="ECO:0000256" key="2">
    <source>
        <dbReference type="ARBA" id="ARBA00022679"/>
    </source>
</evidence>
<dbReference type="RefSeq" id="WP_002558958.1">
    <property type="nucleotide sequence ID" value="NZ_BMBN01000012.1"/>
</dbReference>
<dbReference type="GO" id="GO:0006083">
    <property type="term" value="P:acetate metabolic process"/>
    <property type="evidence" value="ECO:0007669"/>
    <property type="project" value="TreeGrafter"/>
</dbReference>
<feature type="binding site" evidence="6">
    <location>
        <position position="384"/>
    </location>
    <ligand>
        <name>Mg(2+)</name>
        <dbReference type="ChEBI" id="CHEBI:18420"/>
    </ligand>
</feature>
<comment type="pathway">
    <text evidence="6">Metabolic intermediate biosynthesis; acetyl-CoA biosynthesis; acetyl-CoA from acetate: step 1/2.</text>
</comment>
<dbReference type="UniPathway" id="UPA00340">
    <property type="reaction ID" value="UER00458"/>
</dbReference>
<feature type="binding site" evidence="6">
    <location>
        <begin position="283"/>
        <end position="285"/>
    </location>
    <ligand>
        <name>ATP</name>
        <dbReference type="ChEBI" id="CHEBI:30616"/>
    </ligand>
</feature>
<accession>A0A413VU00</accession>
<feature type="binding site" evidence="6">
    <location>
        <position position="91"/>
    </location>
    <ligand>
        <name>substrate</name>
    </ligand>
</feature>
<dbReference type="PANTHER" id="PTHR21060">
    <property type="entry name" value="ACETATE KINASE"/>
    <property type="match status" value="1"/>
</dbReference>
<dbReference type="GeneID" id="69504783"/>
<dbReference type="InterPro" id="IPR004372">
    <property type="entry name" value="Ac/propionate_kinase"/>
</dbReference>
<dbReference type="Gene3D" id="3.30.420.40">
    <property type="match status" value="2"/>
</dbReference>
<name>A0A413VU00_9BACE</name>
<proteinExistence type="inferred from homology"/>
<dbReference type="Pfam" id="PF00871">
    <property type="entry name" value="Acetate_kinase"/>
    <property type="match status" value="1"/>
</dbReference>
<comment type="caution">
    <text evidence="8">The sequence shown here is derived from an EMBL/GenBank/DDBJ whole genome shotgun (WGS) entry which is preliminary data.</text>
</comment>
<reference evidence="8 9" key="1">
    <citation type="submission" date="2018-08" db="EMBL/GenBank/DDBJ databases">
        <title>A genome reference for cultivated species of the human gut microbiota.</title>
        <authorList>
            <person name="Zou Y."/>
            <person name="Xue W."/>
            <person name="Luo G."/>
        </authorList>
    </citation>
    <scope>NUCLEOTIDE SEQUENCE [LARGE SCALE GENOMIC DNA]</scope>
    <source>
        <strain evidence="8 9">AM40-30BH</strain>
    </source>
</reference>
<dbReference type="InterPro" id="IPR023865">
    <property type="entry name" value="Aliphatic_acid_kinase_CS"/>
</dbReference>
<keyword evidence="4 6" id="KW-0418">Kinase</keyword>
<keyword evidence="2 6" id="KW-0808">Transferase</keyword>
<dbReference type="NCBIfam" id="TIGR00016">
    <property type="entry name" value="ackA"/>
    <property type="match status" value="1"/>
</dbReference>
<dbReference type="InterPro" id="IPR000890">
    <property type="entry name" value="Aliphatic_acid_kin_short-chain"/>
</dbReference>
<dbReference type="EC" id="2.7.2.1" evidence="6"/>
<feature type="site" description="Transition state stabilizer" evidence="6">
    <location>
        <position position="180"/>
    </location>
</feature>
<keyword evidence="6" id="KW-0963">Cytoplasm</keyword>
<evidence type="ECO:0000256" key="6">
    <source>
        <dbReference type="HAMAP-Rule" id="MF_00020"/>
    </source>
</evidence>
<comment type="catalytic activity">
    <reaction evidence="6">
        <text>acetate + ATP = acetyl phosphate + ADP</text>
        <dbReference type="Rhea" id="RHEA:11352"/>
        <dbReference type="ChEBI" id="CHEBI:22191"/>
        <dbReference type="ChEBI" id="CHEBI:30089"/>
        <dbReference type="ChEBI" id="CHEBI:30616"/>
        <dbReference type="ChEBI" id="CHEBI:456216"/>
        <dbReference type="EC" id="2.7.2.1"/>
    </reaction>
</comment>
<dbReference type="GO" id="GO:0000287">
    <property type="term" value="F:magnesium ion binding"/>
    <property type="evidence" value="ECO:0007669"/>
    <property type="project" value="UniProtKB-UniRule"/>
</dbReference>
<comment type="function">
    <text evidence="6">Catalyzes the formation of acetyl phosphate from acetate and ATP. Can also catalyze the reverse reaction.</text>
</comment>
<dbReference type="AlphaFoldDB" id="A0A413VU00"/>
<keyword evidence="3 6" id="KW-0547">Nucleotide-binding</keyword>
<evidence type="ECO:0000313" key="9">
    <source>
        <dbReference type="Proteomes" id="UP000284379"/>
    </source>
</evidence>
<gene>
    <name evidence="6" type="primary">ackA</name>
    <name evidence="8" type="ORF">DW888_05635</name>
</gene>
<dbReference type="PROSITE" id="PS01076">
    <property type="entry name" value="ACETATE_KINASE_2"/>
    <property type="match status" value="1"/>
</dbReference>
<evidence type="ECO:0000256" key="3">
    <source>
        <dbReference type="ARBA" id="ARBA00022741"/>
    </source>
</evidence>
<keyword evidence="6" id="KW-0460">Magnesium</keyword>
<dbReference type="PROSITE" id="PS01075">
    <property type="entry name" value="ACETATE_KINASE_1"/>
    <property type="match status" value="1"/>
</dbReference>
<dbReference type="GO" id="GO:0008776">
    <property type="term" value="F:acetate kinase activity"/>
    <property type="evidence" value="ECO:0007669"/>
    <property type="project" value="UniProtKB-UniRule"/>
</dbReference>
<keyword evidence="6" id="KW-0479">Metal-binding</keyword>
<sequence length="398" mass="42815">MKILVLNCGSSSIKYKLFDMDSKEVIAQGGIEKIGLKGSFLKLTLPNGEKKVLEKDIPEHTVGVEFILNTLVSPEYGAIKSLDEIDAVGHRMVHGGERFSKSVLLDKEVLEAFVACNDLAPLHNPANLKGVNAVSAILPNIPQVGVFDTAFHQTMPDYAYLYAVPYELYEKYGVRRYGFHGTSHRYVSQRVCEYLGIKAEGLRLITCHIGNGGSIAAIKDGKCIDTTMGLTPLEGLMMGTRSGDIDAGAVTFIMDKEGLTTTGVSNLLNKKSGVLGISGVSSDMRELEAAVAEGNPKAILAENMYFYRIKKYIGAYAAALGGVDVILFTGGVGENQASCRAGVCEGLEFMGVKIDAEKNKVRGEEAIISSDDSKVKVVVIPTDEELLIASDTMTVVSK</sequence>
<organism evidence="8 9">
    <name type="scientific">Bacteroides nordii</name>
    <dbReference type="NCBI Taxonomy" id="291645"/>
    <lineage>
        <taxon>Bacteria</taxon>
        <taxon>Pseudomonadati</taxon>
        <taxon>Bacteroidota</taxon>
        <taxon>Bacteroidia</taxon>
        <taxon>Bacteroidales</taxon>
        <taxon>Bacteroidaceae</taxon>
        <taxon>Bacteroides</taxon>
    </lineage>
</organism>
<dbReference type="CDD" id="cd24010">
    <property type="entry name" value="ASKHA_NBD_AcK_PK"/>
    <property type="match status" value="1"/>
</dbReference>
<dbReference type="InterPro" id="IPR043129">
    <property type="entry name" value="ATPase_NBD"/>
</dbReference>
<evidence type="ECO:0000256" key="7">
    <source>
        <dbReference type="RuleBase" id="RU003835"/>
    </source>
</evidence>
<keyword evidence="5 6" id="KW-0067">ATP-binding</keyword>
<evidence type="ECO:0000256" key="5">
    <source>
        <dbReference type="ARBA" id="ARBA00022840"/>
    </source>
</evidence>
<evidence type="ECO:0000256" key="1">
    <source>
        <dbReference type="ARBA" id="ARBA00008748"/>
    </source>
</evidence>
<dbReference type="Proteomes" id="UP000284379">
    <property type="component" value="Unassembled WGS sequence"/>
</dbReference>
<comment type="subunit">
    <text evidence="6">Homodimer.</text>
</comment>
<dbReference type="GO" id="GO:0005737">
    <property type="term" value="C:cytoplasm"/>
    <property type="evidence" value="ECO:0007669"/>
    <property type="project" value="UniProtKB-SubCell"/>
</dbReference>
<dbReference type="EMBL" id="QSGO01000003">
    <property type="protein sequence ID" value="RHB37031.1"/>
    <property type="molecule type" value="Genomic_DNA"/>
</dbReference>
<feature type="binding site" evidence="6">
    <location>
        <position position="7"/>
    </location>
    <ligand>
        <name>Mg(2+)</name>
        <dbReference type="ChEBI" id="CHEBI:18420"/>
    </ligand>
</feature>
<dbReference type="SUPFAM" id="SSF53067">
    <property type="entry name" value="Actin-like ATPase domain"/>
    <property type="match status" value="2"/>
</dbReference>
<dbReference type="GO" id="GO:0006085">
    <property type="term" value="P:acetyl-CoA biosynthetic process"/>
    <property type="evidence" value="ECO:0007669"/>
    <property type="project" value="UniProtKB-UniRule"/>
</dbReference>
<dbReference type="HAMAP" id="MF_00020">
    <property type="entry name" value="Acetate_kinase"/>
    <property type="match status" value="1"/>
</dbReference>
<protein>
    <recommendedName>
        <fullName evidence="6">Acetate kinase</fullName>
        <ecNumber evidence="6">2.7.2.1</ecNumber>
    </recommendedName>
    <alternativeName>
        <fullName evidence="6">Acetokinase</fullName>
    </alternativeName>
</protein>
<feature type="site" description="Transition state stabilizer" evidence="6">
    <location>
        <position position="241"/>
    </location>
</feature>
<feature type="binding site" evidence="6">
    <location>
        <begin position="208"/>
        <end position="212"/>
    </location>
    <ligand>
        <name>ATP</name>
        <dbReference type="ChEBI" id="CHEBI:30616"/>
    </ligand>
</feature>
<feature type="binding site" evidence="6">
    <location>
        <position position="14"/>
    </location>
    <ligand>
        <name>ATP</name>
        <dbReference type="ChEBI" id="CHEBI:30616"/>
    </ligand>
</feature>
<evidence type="ECO:0000313" key="8">
    <source>
        <dbReference type="EMBL" id="RHB37031.1"/>
    </source>
</evidence>
<dbReference type="PRINTS" id="PR00471">
    <property type="entry name" value="ACETATEKNASE"/>
</dbReference>
<dbReference type="GO" id="GO:0005524">
    <property type="term" value="F:ATP binding"/>
    <property type="evidence" value="ECO:0007669"/>
    <property type="project" value="UniProtKB-KW"/>
</dbReference>
<feature type="active site" description="Proton donor/acceptor" evidence="6">
    <location>
        <position position="148"/>
    </location>
</feature>
<evidence type="ECO:0000256" key="4">
    <source>
        <dbReference type="ARBA" id="ARBA00022777"/>
    </source>
</evidence>